<name>T0JCW4_9SPHN</name>
<comment type="caution">
    <text evidence="2">The sequence shown here is derived from an EMBL/GenBank/DDBJ whole genome shotgun (WGS) entry which is preliminary data.</text>
</comment>
<evidence type="ECO:0000313" key="3">
    <source>
        <dbReference type="Proteomes" id="UP000015527"/>
    </source>
</evidence>
<organism evidence="2 3">
    <name type="scientific">Novosphingobium lindaniclasticum LE124</name>
    <dbReference type="NCBI Taxonomy" id="1096930"/>
    <lineage>
        <taxon>Bacteria</taxon>
        <taxon>Pseudomonadati</taxon>
        <taxon>Pseudomonadota</taxon>
        <taxon>Alphaproteobacteria</taxon>
        <taxon>Sphingomonadales</taxon>
        <taxon>Sphingomonadaceae</taxon>
        <taxon>Novosphingobium</taxon>
    </lineage>
</organism>
<dbReference type="PATRIC" id="fig|1096930.3.peg.1"/>
<dbReference type="eggNOG" id="COG2267">
    <property type="taxonomic scope" value="Bacteria"/>
</dbReference>
<dbReference type="AlphaFoldDB" id="T0JCW4"/>
<dbReference type="EMBL" id="ATHL01000001">
    <property type="protein sequence ID" value="EQB19704.1"/>
    <property type="molecule type" value="Genomic_DNA"/>
</dbReference>
<keyword evidence="3" id="KW-1185">Reference proteome</keyword>
<dbReference type="Pfam" id="PF12697">
    <property type="entry name" value="Abhydrolase_6"/>
    <property type="match status" value="1"/>
</dbReference>
<evidence type="ECO:0000259" key="1">
    <source>
        <dbReference type="Pfam" id="PF12697"/>
    </source>
</evidence>
<reference evidence="2 3" key="1">
    <citation type="journal article" date="2013" name="Genome Announc.">
        <title>Genome Sequence of Novosphingobium lindaniclasticum LE124T, Isolated from a Hexachlorocyclohexane Dumpsite.</title>
        <authorList>
            <person name="Saxena A."/>
            <person name="Nayyar N."/>
            <person name="Sangwan N."/>
            <person name="Kumari R."/>
            <person name="Khurana J.P."/>
            <person name="Lal R."/>
        </authorList>
    </citation>
    <scope>NUCLEOTIDE SEQUENCE [LARGE SCALE GENOMIC DNA]</scope>
    <source>
        <strain evidence="2 3">LE124</strain>
    </source>
</reference>
<evidence type="ECO:0000313" key="2">
    <source>
        <dbReference type="EMBL" id="EQB19704.1"/>
    </source>
</evidence>
<accession>T0JCW4</accession>
<dbReference type="InterPro" id="IPR029058">
    <property type="entry name" value="AB_hydrolase_fold"/>
</dbReference>
<dbReference type="Gene3D" id="3.40.50.1820">
    <property type="entry name" value="alpha/beta hydrolase"/>
    <property type="match status" value="1"/>
</dbReference>
<dbReference type="InterPro" id="IPR050266">
    <property type="entry name" value="AB_hydrolase_sf"/>
</dbReference>
<dbReference type="SUPFAM" id="SSF53474">
    <property type="entry name" value="alpha/beta-Hydrolases"/>
    <property type="match status" value="1"/>
</dbReference>
<proteinExistence type="predicted"/>
<feature type="domain" description="AB hydrolase-1" evidence="1">
    <location>
        <begin position="19"/>
        <end position="238"/>
    </location>
</feature>
<dbReference type="PANTHER" id="PTHR43798:SF29">
    <property type="entry name" value="AB HYDROLASE-1 DOMAIN-CONTAINING PROTEIN"/>
    <property type="match status" value="1"/>
</dbReference>
<gene>
    <name evidence="2" type="ORF">L284_00010</name>
</gene>
<dbReference type="Proteomes" id="UP000015527">
    <property type="component" value="Unassembled WGS sequence"/>
</dbReference>
<dbReference type="PANTHER" id="PTHR43798">
    <property type="entry name" value="MONOACYLGLYCEROL LIPASE"/>
    <property type="match status" value="1"/>
</dbReference>
<protein>
    <recommendedName>
        <fullName evidence="1">AB hydrolase-1 domain-containing protein</fullName>
    </recommendedName>
</protein>
<sequence length="255" mass="27802">MLYPPGPLGYQGAPVRETIILLSGLLCDACVWEHQVQHLGRTYDVRVPDLRHFDSIATMARHVLDGAPERFSLAGHSMGARVALETVRMAPARVERLALLDTGIHPVRPGEAERRQALIALGEREGMEALARVWLPPMVSKGRLDSDPELSERLHAMVRRMSAEIHRNHISALLGRPDAAAGLAAVRGPTLVGVGSEDAWSPPAQHEDIVAALPGSHYRVFEGSGHMAPMEAPEAVTEALTQWMALPLDQERETA</sequence>
<dbReference type="InterPro" id="IPR000073">
    <property type="entry name" value="AB_hydrolase_1"/>
</dbReference>